<protein>
    <recommendedName>
        <fullName evidence="8">PGG domain-containing protein</fullName>
    </recommendedName>
</protein>
<name>A0A371EK07_MUCPR</name>
<evidence type="ECO:0000256" key="3">
    <source>
        <dbReference type="ARBA" id="ARBA00022737"/>
    </source>
</evidence>
<keyword evidence="5" id="KW-0040">ANK repeat</keyword>
<dbReference type="PANTHER" id="PTHR24186">
    <property type="entry name" value="PROTEIN PHOSPHATASE 1 REGULATORY SUBUNIT"/>
    <property type="match status" value="1"/>
</dbReference>
<comment type="subcellular location">
    <subcellularLocation>
        <location evidence="1">Membrane</location>
        <topology evidence="1">Multi-pass membrane protein</topology>
    </subcellularLocation>
</comment>
<proteinExistence type="predicted"/>
<sequence length="207" mass="23054">MNKFLYPRSGKRGHMTDEIRNAYLVVATLIATATYQAALSPPGGLHQTMVGTDSTLSHEAPNLLLNSKPSFGNEEKSSMSDKDFITVSITNMFCFIASTFAIVSLLPRTNIAAWLLLYLSMILLQTSYIFSILVMCPTHLTTVFILVIYGFLEVTFITELPCIFAIVGYHKTQNFTKKVNSLGEHTTIQNRAKNSLAQSIYTLRSKL</sequence>
<evidence type="ECO:0000256" key="4">
    <source>
        <dbReference type="ARBA" id="ARBA00022989"/>
    </source>
</evidence>
<feature type="domain" description="PGG" evidence="8">
    <location>
        <begin position="17"/>
        <end position="141"/>
    </location>
</feature>
<evidence type="ECO:0000313" key="9">
    <source>
        <dbReference type="EMBL" id="RDX66382.1"/>
    </source>
</evidence>
<evidence type="ECO:0000256" key="2">
    <source>
        <dbReference type="ARBA" id="ARBA00022692"/>
    </source>
</evidence>
<dbReference type="PANTHER" id="PTHR24186:SF38">
    <property type="entry name" value="ANKYRIN REPEAT FAMILY PROTEIN"/>
    <property type="match status" value="1"/>
</dbReference>
<dbReference type="EMBL" id="QJKJ01013462">
    <property type="protein sequence ID" value="RDX66382.1"/>
    <property type="molecule type" value="Genomic_DNA"/>
</dbReference>
<evidence type="ECO:0000313" key="10">
    <source>
        <dbReference type="Proteomes" id="UP000257109"/>
    </source>
</evidence>
<dbReference type="InterPro" id="IPR026961">
    <property type="entry name" value="PGG_dom"/>
</dbReference>
<evidence type="ECO:0000256" key="7">
    <source>
        <dbReference type="SAM" id="Phobius"/>
    </source>
</evidence>
<feature type="transmembrane region" description="Helical" evidence="7">
    <location>
        <begin position="84"/>
        <end position="106"/>
    </location>
</feature>
<feature type="transmembrane region" description="Helical" evidence="7">
    <location>
        <begin position="140"/>
        <end position="169"/>
    </location>
</feature>
<evidence type="ECO:0000256" key="1">
    <source>
        <dbReference type="ARBA" id="ARBA00004141"/>
    </source>
</evidence>
<dbReference type="Pfam" id="PF13962">
    <property type="entry name" value="PGG"/>
    <property type="match status" value="1"/>
</dbReference>
<feature type="transmembrane region" description="Helical" evidence="7">
    <location>
        <begin position="113"/>
        <end position="134"/>
    </location>
</feature>
<keyword evidence="3" id="KW-0677">Repeat</keyword>
<keyword evidence="6 7" id="KW-0472">Membrane</keyword>
<dbReference type="OrthoDB" id="1435007at2759"/>
<gene>
    <name evidence="9" type="ORF">CR513_54852</name>
</gene>
<keyword evidence="10" id="KW-1185">Reference proteome</keyword>
<comment type="caution">
    <text evidence="9">The sequence shown here is derived from an EMBL/GenBank/DDBJ whole genome shotgun (WGS) entry which is preliminary data.</text>
</comment>
<feature type="non-terminal residue" evidence="9">
    <location>
        <position position="1"/>
    </location>
</feature>
<keyword evidence="2 7" id="KW-0812">Transmembrane</keyword>
<accession>A0A371EK07</accession>
<keyword evidence="4 7" id="KW-1133">Transmembrane helix</keyword>
<dbReference type="AlphaFoldDB" id="A0A371EK07"/>
<evidence type="ECO:0000256" key="5">
    <source>
        <dbReference type="ARBA" id="ARBA00023043"/>
    </source>
</evidence>
<dbReference type="GO" id="GO:0005886">
    <property type="term" value="C:plasma membrane"/>
    <property type="evidence" value="ECO:0007669"/>
    <property type="project" value="TreeGrafter"/>
</dbReference>
<feature type="transmembrane region" description="Helical" evidence="7">
    <location>
        <begin position="21"/>
        <end position="39"/>
    </location>
</feature>
<dbReference type="Proteomes" id="UP000257109">
    <property type="component" value="Unassembled WGS sequence"/>
</dbReference>
<reference evidence="9" key="1">
    <citation type="submission" date="2018-05" db="EMBL/GenBank/DDBJ databases">
        <title>Draft genome of Mucuna pruriens seed.</title>
        <authorList>
            <person name="Nnadi N.E."/>
            <person name="Vos R."/>
            <person name="Hasami M.H."/>
            <person name="Devisetty U.K."/>
            <person name="Aguiy J.C."/>
        </authorList>
    </citation>
    <scope>NUCLEOTIDE SEQUENCE [LARGE SCALE GENOMIC DNA]</scope>
    <source>
        <strain evidence="9">JCA_2017</strain>
    </source>
</reference>
<organism evidence="9 10">
    <name type="scientific">Mucuna pruriens</name>
    <name type="common">Velvet bean</name>
    <name type="synonym">Dolichos pruriens</name>
    <dbReference type="NCBI Taxonomy" id="157652"/>
    <lineage>
        <taxon>Eukaryota</taxon>
        <taxon>Viridiplantae</taxon>
        <taxon>Streptophyta</taxon>
        <taxon>Embryophyta</taxon>
        <taxon>Tracheophyta</taxon>
        <taxon>Spermatophyta</taxon>
        <taxon>Magnoliopsida</taxon>
        <taxon>eudicotyledons</taxon>
        <taxon>Gunneridae</taxon>
        <taxon>Pentapetalae</taxon>
        <taxon>rosids</taxon>
        <taxon>fabids</taxon>
        <taxon>Fabales</taxon>
        <taxon>Fabaceae</taxon>
        <taxon>Papilionoideae</taxon>
        <taxon>50 kb inversion clade</taxon>
        <taxon>NPAAA clade</taxon>
        <taxon>indigoferoid/millettioid clade</taxon>
        <taxon>Phaseoleae</taxon>
        <taxon>Mucuna</taxon>
    </lineage>
</organism>
<evidence type="ECO:0000256" key="6">
    <source>
        <dbReference type="ARBA" id="ARBA00023136"/>
    </source>
</evidence>
<dbReference type="STRING" id="157652.A0A371EK07"/>
<evidence type="ECO:0000259" key="8">
    <source>
        <dbReference type="Pfam" id="PF13962"/>
    </source>
</evidence>